<feature type="chain" id="PRO_5027052881" evidence="1">
    <location>
        <begin position="20"/>
        <end position="246"/>
    </location>
</feature>
<dbReference type="RefSeq" id="WP_153498535.1">
    <property type="nucleotide sequence ID" value="NZ_WIRE01000001.1"/>
</dbReference>
<dbReference type="InterPro" id="IPR026387">
    <property type="entry name" value="OMP_w_GlyGly"/>
</dbReference>
<accession>A0A6N7LRK8</accession>
<dbReference type="Proteomes" id="UP000469421">
    <property type="component" value="Unassembled WGS sequence"/>
</dbReference>
<reference evidence="2 3" key="1">
    <citation type="submission" date="2019-10" db="EMBL/GenBank/DDBJ databases">
        <title>Alcanivorax sp.PA15-N-34 draft genome sequence.</title>
        <authorList>
            <person name="Liao X."/>
            <person name="Shao Z."/>
        </authorList>
    </citation>
    <scope>NUCLEOTIDE SEQUENCE [LARGE SCALE GENOMIC DNA]</scope>
    <source>
        <strain evidence="2 3">PA15-N-34</strain>
    </source>
</reference>
<keyword evidence="1" id="KW-0732">Signal</keyword>
<dbReference type="NCBIfam" id="TIGR04219">
    <property type="entry name" value="OMP_w_GlyGly"/>
    <property type="match status" value="1"/>
</dbReference>
<dbReference type="InterPro" id="IPR011250">
    <property type="entry name" value="OMP/PagP_B-barrel"/>
</dbReference>
<comment type="caution">
    <text evidence="2">The sequence shown here is derived from an EMBL/GenBank/DDBJ whole genome shotgun (WGS) entry which is preliminary data.</text>
</comment>
<dbReference type="SUPFAM" id="SSF56925">
    <property type="entry name" value="OMPA-like"/>
    <property type="match status" value="1"/>
</dbReference>
<feature type="signal peptide" evidence="1">
    <location>
        <begin position="1"/>
        <end position="19"/>
    </location>
</feature>
<keyword evidence="3" id="KW-1185">Reference proteome</keyword>
<name>A0A6N7LRK8_9GAMM</name>
<organism evidence="2 3">
    <name type="scientific">Alcanivorax sediminis</name>
    <dbReference type="NCBI Taxonomy" id="2663008"/>
    <lineage>
        <taxon>Bacteria</taxon>
        <taxon>Pseudomonadati</taxon>
        <taxon>Pseudomonadota</taxon>
        <taxon>Gammaproteobacteria</taxon>
        <taxon>Oceanospirillales</taxon>
        <taxon>Alcanivoracaceae</taxon>
        <taxon>Alcanivorax</taxon>
    </lineage>
</organism>
<sequence length="246" mass="26910">MKRTLLATCTLLASATLQAAPGLSIYGGGYNWNTDFNGTVSSGGASIDVEQDLGMGKADQSVIWLGIEHPVPLIPNARVRYFDLYESASNRLQRSFVFDDQVYVASTRVDSELELEMLEGTLYYTPIDSTLKLDVGMTLRQIDGFVRLNSIISDARLDIDEMLPMLHGAARLEIPGTGAYVGGELNGIKYNGSTMNDYNVRVGWRSDFLLGVEVGYSQINLNLDNVSRLTTDLDMGGPYLALSLGF</sequence>
<proteinExistence type="predicted"/>
<dbReference type="EMBL" id="WIRE01000001">
    <property type="protein sequence ID" value="MQX51744.1"/>
    <property type="molecule type" value="Genomic_DNA"/>
</dbReference>
<evidence type="ECO:0000313" key="2">
    <source>
        <dbReference type="EMBL" id="MQX51744.1"/>
    </source>
</evidence>
<gene>
    <name evidence="2" type="ORF">GFN93_00695</name>
</gene>
<dbReference type="AlphaFoldDB" id="A0A6N7LRK8"/>
<evidence type="ECO:0000256" key="1">
    <source>
        <dbReference type="SAM" id="SignalP"/>
    </source>
</evidence>
<protein>
    <submittedName>
        <fullName evidence="2">TIGR04219 family outer membrane beta-barrel protein</fullName>
    </submittedName>
</protein>
<evidence type="ECO:0000313" key="3">
    <source>
        <dbReference type="Proteomes" id="UP000469421"/>
    </source>
</evidence>